<proteinExistence type="predicted"/>
<dbReference type="Pfam" id="PF09692">
    <property type="entry name" value="Arb1"/>
    <property type="match status" value="1"/>
</dbReference>
<dbReference type="EMBL" id="PJQM01001667">
    <property type="protein sequence ID" value="RCI01781.1"/>
    <property type="molecule type" value="Genomic_DNA"/>
</dbReference>
<dbReference type="OrthoDB" id="435402at2759"/>
<dbReference type="STRING" id="4846.A0A367KI13"/>
<dbReference type="GO" id="GO:0007030">
    <property type="term" value="P:Golgi organization"/>
    <property type="evidence" value="ECO:0007669"/>
    <property type="project" value="TreeGrafter"/>
</dbReference>
<dbReference type="PANTHER" id="PTHR17985">
    <property type="entry name" value="SER/THR-RICH PROTEIN T10 IN DGCR REGION"/>
    <property type="match status" value="1"/>
</dbReference>
<dbReference type="GO" id="GO:0005794">
    <property type="term" value="C:Golgi apparatus"/>
    <property type="evidence" value="ECO:0007669"/>
    <property type="project" value="TreeGrafter"/>
</dbReference>
<evidence type="ECO:0000313" key="1">
    <source>
        <dbReference type="EMBL" id="RCI01781.1"/>
    </source>
</evidence>
<dbReference type="GO" id="GO:0031047">
    <property type="term" value="P:regulatory ncRNA-mediated gene silencing"/>
    <property type="evidence" value="ECO:0007669"/>
    <property type="project" value="InterPro"/>
</dbReference>
<reference evidence="1 2" key="1">
    <citation type="journal article" date="2018" name="G3 (Bethesda)">
        <title>Phylogenetic and Phylogenomic Definition of Rhizopus Species.</title>
        <authorList>
            <person name="Gryganskyi A.P."/>
            <person name="Golan J."/>
            <person name="Dolatabadi S."/>
            <person name="Mondo S."/>
            <person name="Robb S."/>
            <person name="Idnurm A."/>
            <person name="Muszewska A."/>
            <person name="Steczkiewicz K."/>
            <person name="Masonjones S."/>
            <person name="Liao H.L."/>
            <person name="Gajdeczka M.T."/>
            <person name="Anike F."/>
            <person name="Vuek A."/>
            <person name="Anishchenko I.M."/>
            <person name="Voigt K."/>
            <person name="de Hoog G.S."/>
            <person name="Smith M.E."/>
            <person name="Heitman J."/>
            <person name="Vilgalys R."/>
            <person name="Stajich J.E."/>
        </authorList>
    </citation>
    <scope>NUCLEOTIDE SEQUENCE [LARGE SCALE GENOMIC DNA]</scope>
    <source>
        <strain evidence="1 2">LSU 92-RS-03</strain>
    </source>
</reference>
<dbReference type="Proteomes" id="UP000253551">
    <property type="component" value="Unassembled WGS sequence"/>
</dbReference>
<dbReference type="InterPro" id="IPR018606">
    <property type="entry name" value="Arb1"/>
</dbReference>
<dbReference type="Pfam" id="PF05742">
    <property type="entry name" value="TANGO2"/>
    <property type="match status" value="1"/>
</dbReference>
<dbReference type="GO" id="GO:0033167">
    <property type="term" value="C:ARC complex"/>
    <property type="evidence" value="ECO:0007669"/>
    <property type="project" value="InterPro"/>
</dbReference>
<accession>A0A367KI13</accession>
<sequence>MCILFWTVDNHPKYKFIFAGNRDEFLRRPTARAKFWESNENILAGVDLESHPMETIKDGTWLGLTRQGRFAALTNYRETKFIGAMSRGVLVKDFLCGSDSVTTTLEHIKEHQDDYGGFSLICFDFGKQETDMAYLTNRENQPLFQLNPKEIYGLSNSTLDNPWPKVTKGREMFQNIVQTYDEKQMIESLFDMLKTGEHLQRTDDVPSILADLRERIFIPKFDFSSNTRLKEPSYATRTSTIVLIDNDGNATFVERDWYNDDFLPLKPGEYDDRLFKFQLQTHLPEAGSALADDYVENNQEDAIEDPFDPERPLSQRVEYAIWKYRKNHKFTESRRAIFDNYLKFGGINTGPNMFLGRATSADASADPEADVDVQATKLAIDSVPDELEEGMEVNFSEVAQVYFGNTFIRESRFITMQEFIDAPNLIDAFLRYLQIRNVAPEYADDIEKARAIVAQAKIELPKCKSLTLYIPGNFNSACAVYFGERETTMDLSWMNDSDMKTQKMANSFLEETLGMTREEASKIVKSQIKDLKDVKLVTTLEWVGIKVTDLPPISSEEDPEALLDVTFTDYENNRDTYIIKLEKKIVENLTEGMVTRATLCKLDNGRWYLEKASRIMPSFFMEDDCLQEEDYEY</sequence>
<comment type="caution">
    <text evidence="1">The sequence shown here is derived from an EMBL/GenBank/DDBJ whole genome shotgun (WGS) entry which is preliminary data.</text>
</comment>
<dbReference type="AlphaFoldDB" id="A0A367KI13"/>
<protein>
    <submittedName>
        <fullName evidence="1">Uncharacterized protein</fullName>
    </submittedName>
</protein>
<dbReference type="GO" id="GO:0009306">
    <property type="term" value="P:protein secretion"/>
    <property type="evidence" value="ECO:0007669"/>
    <property type="project" value="TreeGrafter"/>
</dbReference>
<dbReference type="InterPro" id="IPR008551">
    <property type="entry name" value="TANGO2"/>
</dbReference>
<keyword evidence="2" id="KW-1185">Reference proteome</keyword>
<gene>
    <name evidence="1" type="ORF">CU098_002112</name>
</gene>
<organism evidence="1 2">
    <name type="scientific">Rhizopus stolonifer</name>
    <name type="common">Rhizopus nigricans</name>
    <dbReference type="NCBI Taxonomy" id="4846"/>
    <lineage>
        <taxon>Eukaryota</taxon>
        <taxon>Fungi</taxon>
        <taxon>Fungi incertae sedis</taxon>
        <taxon>Mucoromycota</taxon>
        <taxon>Mucoromycotina</taxon>
        <taxon>Mucoromycetes</taxon>
        <taxon>Mucorales</taxon>
        <taxon>Mucorineae</taxon>
        <taxon>Rhizopodaceae</taxon>
        <taxon>Rhizopus</taxon>
    </lineage>
</organism>
<evidence type="ECO:0000313" key="2">
    <source>
        <dbReference type="Proteomes" id="UP000253551"/>
    </source>
</evidence>
<name>A0A367KI13_RHIST</name>
<dbReference type="PANTHER" id="PTHR17985:SF8">
    <property type="entry name" value="TRANSPORT AND GOLGI ORGANIZATION PROTEIN 2 HOMOLOG"/>
    <property type="match status" value="1"/>
</dbReference>